<gene>
    <name evidence="3" type="ORF">MUG84_01515</name>
</gene>
<dbReference type="Pfam" id="PF13561">
    <property type="entry name" value="adh_short_C2"/>
    <property type="match status" value="1"/>
</dbReference>
<dbReference type="PRINTS" id="PR00080">
    <property type="entry name" value="SDRFAMILY"/>
</dbReference>
<dbReference type="CDD" id="cd05233">
    <property type="entry name" value="SDR_c"/>
    <property type="match status" value="1"/>
</dbReference>
<evidence type="ECO:0000256" key="2">
    <source>
        <dbReference type="ARBA" id="ARBA00023002"/>
    </source>
</evidence>
<accession>A0A9X1WK10</accession>
<evidence type="ECO:0000256" key="1">
    <source>
        <dbReference type="ARBA" id="ARBA00006484"/>
    </source>
</evidence>
<dbReference type="InterPro" id="IPR002347">
    <property type="entry name" value="SDR_fam"/>
</dbReference>
<dbReference type="SUPFAM" id="SSF51735">
    <property type="entry name" value="NAD(P)-binding Rossmann-fold domains"/>
    <property type="match status" value="1"/>
</dbReference>
<dbReference type="PANTHER" id="PTHR42879">
    <property type="entry name" value="3-OXOACYL-(ACYL-CARRIER-PROTEIN) REDUCTASE"/>
    <property type="match status" value="1"/>
</dbReference>
<dbReference type="GO" id="GO:0016491">
    <property type="term" value="F:oxidoreductase activity"/>
    <property type="evidence" value="ECO:0007669"/>
    <property type="project" value="UniProtKB-KW"/>
</dbReference>
<evidence type="ECO:0000313" key="3">
    <source>
        <dbReference type="EMBL" id="MCJ8010418.1"/>
    </source>
</evidence>
<dbReference type="EMBL" id="JALIRP010000001">
    <property type="protein sequence ID" value="MCJ8010418.1"/>
    <property type="molecule type" value="Genomic_DNA"/>
</dbReference>
<sequence length="249" mass="26867">MDYGLDGKVVMITGGSRGIGKATARKFAGEGAHVYITYSSNRNHADRTAEEIRQSGGSCSILQLSLNNRQSIDQAIEQIKNDHDRLDVLVNNAVFWGEGAPVAESSSETWFSVIDQTVKGTYLVTKLAVPLMKQSKWGRFIHVSSSLVHSGKPNESANVTSKAALHGFSRTLALELAADGIFSNVVIPELTLSEWVTDIFPPNVLEEYAQSFPPGRIGTPDDVANLIVYLGSAANSFVNGEEIRVTGGK</sequence>
<dbReference type="RefSeq" id="WP_244718407.1">
    <property type="nucleotide sequence ID" value="NZ_JALIRP010000001.1"/>
</dbReference>
<keyword evidence="4" id="KW-1185">Reference proteome</keyword>
<dbReference type="AlphaFoldDB" id="A0A9X1WK10"/>
<dbReference type="PANTHER" id="PTHR42879:SF2">
    <property type="entry name" value="3-OXOACYL-[ACYL-CARRIER-PROTEIN] REDUCTASE FABG"/>
    <property type="match status" value="1"/>
</dbReference>
<keyword evidence="2" id="KW-0560">Oxidoreductase</keyword>
<proteinExistence type="inferred from homology"/>
<protein>
    <submittedName>
        <fullName evidence="3">SDR family oxidoreductase</fullName>
    </submittedName>
</protein>
<evidence type="ECO:0000313" key="4">
    <source>
        <dbReference type="Proteomes" id="UP001139347"/>
    </source>
</evidence>
<reference evidence="3" key="1">
    <citation type="submission" date="2022-04" db="EMBL/GenBank/DDBJ databases">
        <title>Paenibacillus mangrovi sp. nov., a novel endophytic bacterium isolated from bark of Kandelia candel.</title>
        <authorList>
            <person name="Tuo L."/>
        </authorList>
    </citation>
    <scope>NUCLEOTIDE SEQUENCE</scope>
    <source>
        <strain evidence="3">KQZ6P-2</strain>
    </source>
</reference>
<dbReference type="FunFam" id="3.40.50.720:FF:000173">
    <property type="entry name" value="3-oxoacyl-[acyl-carrier protein] reductase"/>
    <property type="match status" value="1"/>
</dbReference>
<dbReference type="InterPro" id="IPR050259">
    <property type="entry name" value="SDR"/>
</dbReference>
<dbReference type="Gene3D" id="3.40.50.720">
    <property type="entry name" value="NAD(P)-binding Rossmann-like Domain"/>
    <property type="match status" value="1"/>
</dbReference>
<dbReference type="Proteomes" id="UP001139347">
    <property type="component" value="Unassembled WGS sequence"/>
</dbReference>
<dbReference type="InterPro" id="IPR036291">
    <property type="entry name" value="NAD(P)-bd_dom_sf"/>
</dbReference>
<organism evidence="3 4">
    <name type="scientific">Paenibacillus mangrovi</name>
    <dbReference type="NCBI Taxonomy" id="2931978"/>
    <lineage>
        <taxon>Bacteria</taxon>
        <taxon>Bacillati</taxon>
        <taxon>Bacillota</taxon>
        <taxon>Bacilli</taxon>
        <taxon>Bacillales</taxon>
        <taxon>Paenibacillaceae</taxon>
        <taxon>Paenibacillus</taxon>
    </lineage>
</organism>
<dbReference type="PRINTS" id="PR00081">
    <property type="entry name" value="GDHRDH"/>
</dbReference>
<comment type="similarity">
    <text evidence="1">Belongs to the short-chain dehydrogenases/reductases (SDR) family.</text>
</comment>
<name>A0A9X1WK10_9BACL</name>
<comment type="caution">
    <text evidence="3">The sequence shown here is derived from an EMBL/GenBank/DDBJ whole genome shotgun (WGS) entry which is preliminary data.</text>
</comment>